<dbReference type="GeneID" id="20040806"/>
<dbReference type="VEuPathDB" id="PlasmoDB:C922_05532"/>
<dbReference type="AlphaFoldDB" id="W6ZXV3"/>
<feature type="region of interest" description="Disordered" evidence="1">
    <location>
        <begin position="1"/>
        <end position="30"/>
    </location>
</feature>
<sequence>MHWLTTLKKINRTRGNRTERQKAGGDIYQETSHRKEIPNSSRWLKRGKWKTEVEPSVRIILVTTKGGGTKSDREATSSTPGYKGIGKQQVETVSDIEIQYPTQKDRTSSRIPKVSMNEAATERVRYRRGLYPQGRKQY</sequence>
<evidence type="ECO:0000256" key="1">
    <source>
        <dbReference type="SAM" id="MobiDB-lite"/>
    </source>
</evidence>
<dbReference type="Proteomes" id="UP000030640">
    <property type="component" value="Unassembled WGS sequence"/>
</dbReference>
<reference evidence="2 3" key="1">
    <citation type="submission" date="2013-02" db="EMBL/GenBank/DDBJ databases">
        <title>The Genome Sequence of Plasmodium inui San Antonio 1.</title>
        <authorList>
            <consortium name="The Broad Institute Genome Sequencing Platform"/>
            <consortium name="The Broad Institute Genome Sequencing Center for Infectious Disease"/>
            <person name="Neafsey D."/>
            <person name="Cheeseman I."/>
            <person name="Volkman S."/>
            <person name="Adams J."/>
            <person name="Walker B."/>
            <person name="Young S.K."/>
            <person name="Zeng Q."/>
            <person name="Gargeya S."/>
            <person name="Fitzgerald M."/>
            <person name="Haas B."/>
            <person name="Abouelleil A."/>
            <person name="Alvarado L."/>
            <person name="Arachchi H.M."/>
            <person name="Berlin A.M."/>
            <person name="Chapman S.B."/>
            <person name="Dewar J."/>
            <person name="Goldberg J."/>
            <person name="Griggs A."/>
            <person name="Gujja S."/>
            <person name="Hansen M."/>
            <person name="Howarth C."/>
            <person name="Imamovic A."/>
            <person name="Larimer J."/>
            <person name="McCowan C."/>
            <person name="Murphy C."/>
            <person name="Neiman D."/>
            <person name="Pearson M."/>
            <person name="Priest M."/>
            <person name="Roberts A."/>
            <person name="Saif S."/>
            <person name="Shea T."/>
            <person name="Sisk P."/>
            <person name="Sykes S."/>
            <person name="Wortman J."/>
            <person name="Nusbaum C."/>
            <person name="Birren B."/>
        </authorList>
    </citation>
    <scope>NUCLEOTIDE SEQUENCE [LARGE SCALE GENOMIC DNA]</scope>
    <source>
        <strain evidence="2 3">San Antonio 1</strain>
    </source>
</reference>
<proteinExistence type="predicted"/>
<evidence type="ECO:0000313" key="2">
    <source>
        <dbReference type="EMBL" id="EUD64090.1"/>
    </source>
</evidence>
<protein>
    <submittedName>
        <fullName evidence="2">Uncharacterized protein</fullName>
    </submittedName>
</protein>
<evidence type="ECO:0000313" key="3">
    <source>
        <dbReference type="Proteomes" id="UP000030640"/>
    </source>
</evidence>
<accession>W6ZXV3</accession>
<dbReference type="RefSeq" id="XP_008819325.1">
    <property type="nucleotide sequence ID" value="XM_008821103.1"/>
</dbReference>
<name>W6ZXV3_9APIC</name>
<dbReference type="EMBL" id="KI965549">
    <property type="protein sequence ID" value="EUD64090.1"/>
    <property type="molecule type" value="Genomic_DNA"/>
</dbReference>
<keyword evidence="3" id="KW-1185">Reference proteome</keyword>
<feature type="region of interest" description="Disordered" evidence="1">
    <location>
        <begin position="64"/>
        <end position="85"/>
    </location>
</feature>
<gene>
    <name evidence="2" type="ORF">C922_05532</name>
</gene>
<organism evidence="2 3">
    <name type="scientific">Plasmodium inui San Antonio 1</name>
    <dbReference type="NCBI Taxonomy" id="1237626"/>
    <lineage>
        <taxon>Eukaryota</taxon>
        <taxon>Sar</taxon>
        <taxon>Alveolata</taxon>
        <taxon>Apicomplexa</taxon>
        <taxon>Aconoidasida</taxon>
        <taxon>Haemosporida</taxon>
        <taxon>Plasmodiidae</taxon>
        <taxon>Plasmodium</taxon>
        <taxon>Plasmodium (Plasmodium)</taxon>
    </lineage>
</organism>